<dbReference type="SUPFAM" id="SSF48452">
    <property type="entry name" value="TPR-like"/>
    <property type="match status" value="1"/>
</dbReference>
<dbReference type="GO" id="GO:0005737">
    <property type="term" value="C:cytoplasm"/>
    <property type="evidence" value="ECO:0007669"/>
    <property type="project" value="TreeGrafter"/>
</dbReference>
<protein>
    <recommendedName>
        <fullName evidence="5">SET domain-containing protein</fullName>
    </recommendedName>
</protein>
<dbReference type="Gene3D" id="6.10.140.2220">
    <property type="match status" value="1"/>
</dbReference>
<keyword evidence="2" id="KW-0808">Transferase</keyword>
<dbReference type="InterPro" id="IPR019734">
    <property type="entry name" value="TPR_rpt"/>
</dbReference>
<dbReference type="Gene3D" id="1.25.40.10">
    <property type="entry name" value="Tetratricopeptide repeat domain"/>
    <property type="match status" value="2"/>
</dbReference>
<keyword evidence="1" id="KW-0489">Methyltransferase</keyword>
<dbReference type="GO" id="GO:0008168">
    <property type="term" value="F:methyltransferase activity"/>
    <property type="evidence" value="ECO:0007669"/>
    <property type="project" value="UniProtKB-KW"/>
</dbReference>
<dbReference type="EMBL" id="JALJOQ010000068">
    <property type="protein sequence ID" value="KAK9802727.1"/>
    <property type="molecule type" value="Genomic_DNA"/>
</dbReference>
<feature type="repeat" description="TPR" evidence="4">
    <location>
        <begin position="67"/>
        <end position="100"/>
    </location>
</feature>
<dbReference type="InterPro" id="IPR052097">
    <property type="entry name" value="SET-MYND_domain_protein"/>
</dbReference>
<evidence type="ECO:0000313" key="7">
    <source>
        <dbReference type="Proteomes" id="UP001465755"/>
    </source>
</evidence>
<sequence>MLDRRPQSTENFQNAIDAASFWNKGYEWNEITRLAHAQLRKTDTFQAFCEDASARDVVGVIKQPALAAQAKARGDKLVQRGQFDQAKAEYNAALRLSPRRSESDRSFCARVHCNRALCTLKTAKHEEAYLQAVADADAALLLEPGYAKALFRRACAKQHLEDPFLAVQQVEGEGEALVAAEQIPAAQEILTEMPFVALPEKHQHDKVCWNCFKALSAVQFFCPGCSLARYCSHGCQTDDRWHMPAMCGVPPLRILPAGVVICLVMAAKIKQGAPGSELTAKLTHHLTTESLHTEEGRRKLVNVCAATALWNACVETMEEPVDCPRLTPQETLVAHAIFQSNGTAIVPLKHTGAETRIASAIYHHSCKLNHACTPTVSQHFRGARLVIRSLVDFQPGDVLRHCYGPQAGEHTTPQRQRMLSEMYGFTCRCKACTAGGDLDVLLTGCLCHECRAPMFSEHGPETGSAGTRGLSCGRCGAAETCAQVGARHKRLHAAQQDSDDAWKTLMEAQHPPADDQVMRNVLRALEARQALLKVQQEMLVPTHRDIAQTESSLGSLYAACGEPDEAAKHGLKAIELMKAVFSTNTRAPMIAFLQFSLRMLVPECEDQTVAERVSTALQEAKDCLNLMYGNAWDELRLAYA</sequence>
<dbReference type="SMART" id="SM00028">
    <property type="entry name" value="TPR"/>
    <property type="match status" value="3"/>
</dbReference>
<evidence type="ECO:0000256" key="1">
    <source>
        <dbReference type="ARBA" id="ARBA00022603"/>
    </source>
</evidence>
<keyword evidence="4" id="KW-0802">TPR repeat</keyword>
<name>A0AAW1P053_9CHLO</name>
<dbReference type="PROSITE" id="PS50005">
    <property type="entry name" value="TPR"/>
    <property type="match status" value="1"/>
</dbReference>
<dbReference type="AlphaFoldDB" id="A0AAW1P053"/>
<keyword evidence="3" id="KW-0949">S-adenosyl-L-methionine</keyword>
<accession>A0AAW1P053</accession>
<evidence type="ECO:0000256" key="4">
    <source>
        <dbReference type="PROSITE-ProRule" id="PRU00339"/>
    </source>
</evidence>
<gene>
    <name evidence="6" type="ORF">WJX73_002101</name>
</gene>
<evidence type="ECO:0000313" key="6">
    <source>
        <dbReference type="EMBL" id="KAK9802727.1"/>
    </source>
</evidence>
<evidence type="ECO:0000259" key="5">
    <source>
        <dbReference type="PROSITE" id="PS50280"/>
    </source>
</evidence>
<dbReference type="Proteomes" id="UP001465755">
    <property type="component" value="Unassembled WGS sequence"/>
</dbReference>
<dbReference type="GO" id="GO:0005634">
    <property type="term" value="C:nucleus"/>
    <property type="evidence" value="ECO:0007669"/>
    <property type="project" value="TreeGrafter"/>
</dbReference>
<dbReference type="PANTHER" id="PTHR46165">
    <property type="entry name" value="SET AND MYND DOMAIN-CONTAINING PROTEIN 4"/>
    <property type="match status" value="1"/>
</dbReference>
<dbReference type="PANTHER" id="PTHR46165:SF2">
    <property type="entry name" value="SET AND MYND DOMAIN-CONTAINING PROTEIN 4"/>
    <property type="match status" value="1"/>
</dbReference>
<dbReference type="InterPro" id="IPR001214">
    <property type="entry name" value="SET_dom"/>
</dbReference>
<dbReference type="Gene3D" id="1.10.220.160">
    <property type="match status" value="1"/>
</dbReference>
<reference evidence="6 7" key="1">
    <citation type="journal article" date="2024" name="Nat. Commun.">
        <title>Phylogenomics reveals the evolutionary origins of lichenization in chlorophyte algae.</title>
        <authorList>
            <person name="Puginier C."/>
            <person name="Libourel C."/>
            <person name="Otte J."/>
            <person name="Skaloud P."/>
            <person name="Haon M."/>
            <person name="Grisel S."/>
            <person name="Petersen M."/>
            <person name="Berrin J.G."/>
            <person name="Delaux P.M."/>
            <person name="Dal Grande F."/>
            <person name="Keller J."/>
        </authorList>
    </citation>
    <scope>NUCLEOTIDE SEQUENCE [LARGE SCALE GENOMIC DNA]</scope>
    <source>
        <strain evidence="6 7">SAG 2036</strain>
    </source>
</reference>
<organism evidence="6 7">
    <name type="scientific">Symbiochloris irregularis</name>
    <dbReference type="NCBI Taxonomy" id="706552"/>
    <lineage>
        <taxon>Eukaryota</taxon>
        <taxon>Viridiplantae</taxon>
        <taxon>Chlorophyta</taxon>
        <taxon>core chlorophytes</taxon>
        <taxon>Trebouxiophyceae</taxon>
        <taxon>Trebouxiales</taxon>
        <taxon>Trebouxiaceae</taxon>
        <taxon>Symbiochloris</taxon>
    </lineage>
</organism>
<dbReference type="Gene3D" id="2.170.270.10">
    <property type="entry name" value="SET domain"/>
    <property type="match status" value="1"/>
</dbReference>
<dbReference type="PROSITE" id="PS50280">
    <property type="entry name" value="SET"/>
    <property type="match status" value="1"/>
</dbReference>
<dbReference type="InterPro" id="IPR046341">
    <property type="entry name" value="SET_dom_sf"/>
</dbReference>
<evidence type="ECO:0000256" key="3">
    <source>
        <dbReference type="ARBA" id="ARBA00022691"/>
    </source>
</evidence>
<dbReference type="SUPFAM" id="SSF82199">
    <property type="entry name" value="SET domain"/>
    <property type="match status" value="1"/>
</dbReference>
<comment type="caution">
    <text evidence="6">The sequence shown here is derived from an EMBL/GenBank/DDBJ whole genome shotgun (WGS) entry which is preliminary data.</text>
</comment>
<dbReference type="GO" id="GO:0042826">
    <property type="term" value="F:histone deacetylase binding"/>
    <property type="evidence" value="ECO:0007669"/>
    <property type="project" value="TreeGrafter"/>
</dbReference>
<dbReference type="InterPro" id="IPR011990">
    <property type="entry name" value="TPR-like_helical_dom_sf"/>
</dbReference>
<feature type="domain" description="SET" evidence="5">
    <location>
        <begin position="163"/>
        <end position="404"/>
    </location>
</feature>
<proteinExistence type="predicted"/>
<keyword evidence="7" id="KW-1185">Reference proteome</keyword>
<evidence type="ECO:0000256" key="2">
    <source>
        <dbReference type="ARBA" id="ARBA00022679"/>
    </source>
</evidence>
<dbReference type="GO" id="GO:0032259">
    <property type="term" value="P:methylation"/>
    <property type="evidence" value="ECO:0007669"/>
    <property type="project" value="UniProtKB-KW"/>
</dbReference>